<evidence type="ECO:0000256" key="6">
    <source>
        <dbReference type="SAM" id="Phobius"/>
    </source>
</evidence>
<proteinExistence type="predicted"/>
<dbReference type="Pfam" id="PF07690">
    <property type="entry name" value="MFS_1"/>
    <property type="match status" value="1"/>
</dbReference>
<dbReference type="OrthoDB" id="419616at2759"/>
<feature type="transmembrane region" description="Helical" evidence="6">
    <location>
        <begin position="81"/>
        <end position="103"/>
    </location>
</feature>
<feature type="transmembrane region" description="Helical" evidence="6">
    <location>
        <begin position="115"/>
        <end position="139"/>
    </location>
</feature>
<sequence>MYSQMLVEMNISDDPKQIGYYAGFVESLYAVAQLCTAIFWGRLSDHVGRKPIMLIGLSAMAISTIFFGFQTTYLGLIICRFVAGMMNALLSVTGNIGVLQSIVAEMTDETNHASAVALLPLCFATGSIIGPLIGGFLAFPAQNFPSTFGNWNFFINYPYFLPCFAGAMLNIFAIFLGIFFLKETLASKQKKKSAIQRTTVSEGYESLSSSSSSYPDSRSEVFVPPSIGSLCTAPILILLLTFTLTHLQNVAWTAVIPLYAFTGMKDGGLGMSLKQIGMNSKDFSLQRISQIEPKFHSECEWYRGGLGSAFPFLTSSKKIRGSDDLQAVNPDIYSHFYVSSPGDVFSPTFSQAQYLLYVNWIYGLYHDFEKPRHHVLSPASLGTLNGMMQFDRNLISFNHKPQTCRSFAQAVGPILGSSLFALSVSEQILGGNLVWIVLALVSIFAELCSRQIPSDRAITMIRVQSEVEHESEI</sequence>
<keyword evidence="5 6" id="KW-0472">Membrane</keyword>
<dbReference type="GO" id="GO:0022857">
    <property type="term" value="F:transmembrane transporter activity"/>
    <property type="evidence" value="ECO:0007669"/>
    <property type="project" value="InterPro"/>
</dbReference>
<dbReference type="EMBL" id="GL883161">
    <property type="protein sequence ID" value="EGF99299.1"/>
    <property type="molecule type" value="Genomic_DNA"/>
</dbReference>
<dbReference type="GO" id="GO:0016020">
    <property type="term" value="C:membrane"/>
    <property type="evidence" value="ECO:0007669"/>
    <property type="project" value="UniProtKB-SubCell"/>
</dbReference>
<feature type="transmembrane region" description="Helical" evidence="6">
    <location>
        <begin position="20"/>
        <end position="40"/>
    </location>
</feature>
<dbReference type="InterPro" id="IPR001958">
    <property type="entry name" value="Tet-R_TetA/multi-R_MdtG-like"/>
</dbReference>
<name>F4S7U6_MELLP</name>
<dbReference type="InterPro" id="IPR036259">
    <property type="entry name" value="MFS_trans_sf"/>
</dbReference>
<dbReference type="HOGENOM" id="CLU_001265_54_6_1"/>
<dbReference type="AlphaFoldDB" id="F4S7U6"/>
<dbReference type="Gene3D" id="1.20.1250.20">
    <property type="entry name" value="MFS general substrate transporter like domains"/>
    <property type="match status" value="1"/>
</dbReference>
<evidence type="ECO:0000313" key="9">
    <source>
        <dbReference type="Proteomes" id="UP000001072"/>
    </source>
</evidence>
<evidence type="ECO:0000256" key="4">
    <source>
        <dbReference type="ARBA" id="ARBA00022989"/>
    </source>
</evidence>
<dbReference type="VEuPathDB" id="FungiDB:MELLADRAFT_94765"/>
<evidence type="ECO:0000259" key="7">
    <source>
        <dbReference type="PROSITE" id="PS50850"/>
    </source>
</evidence>
<dbReference type="GeneID" id="18937004"/>
<evidence type="ECO:0000256" key="2">
    <source>
        <dbReference type="ARBA" id="ARBA00022448"/>
    </source>
</evidence>
<keyword evidence="2" id="KW-0813">Transport</keyword>
<dbReference type="eggNOG" id="KOG2615">
    <property type="taxonomic scope" value="Eukaryota"/>
</dbReference>
<dbReference type="KEGG" id="mlr:MELLADRAFT_94765"/>
<dbReference type="InterPro" id="IPR011701">
    <property type="entry name" value="MFS"/>
</dbReference>
<gene>
    <name evidence="8" type="ORF">MELLADRAFT_94765</name>
</gene>
<dbReference type="PANTHER" id="PTHR23504">
    <property type="entry name" value="MAJOR FACILITATOR SUPERFAMILY DOMAIN-CONTAINING PROTEIN 10"/>
    <property type="match status" value="1"/>
</dbReference>
<dbReference type="PROSITE" id="PS50850">
    <property type="entry name" value="MFS"/>
    <property type="match status" value="1"/>
</dbReference>
<keyword evidence="4 6" id="KW-1133">Transmembrane helix</keyword>
<dbReference type="PRINTS" id="PR01035">
    <property type="entry name" value="TCRTETA"/>
</dbReference>
<accession>F4S7U6</accession>
<feature type="transmembrane region" description="Helical" evidence="6">
    <location>
        <begin position="52"/>
        <end position="69"/>
    </location>
</feature>
<dbReference type="PANTHER" id="PTHR23504:SF15">
    <property type="entry name" value="MAJOR FACILITATOR SUPERFAMILY (MFS) PROFILE DOMAIN-CONTAINING PROTEIN"/>
    <property type="match status" value="1"/>
</dbReference>
<dbReference type="Proteomes" id="UP000001072">
    <property type="component" value="Unassembled WGS sequence"/>
</dbReference>
<comment type="subcellular location">
    <subcellularLocation>
        <location evidence="1">Membrane</location>
        <topology evidence="1">Multi-pass membrane protein</topology>
    </subcellularLocation>
</comment>
<keyword evidence="9" id="KW-1185">Reference proteome</keyword>
<evidence type="ECO:0000256" key="3">
    <source>
        <dbReference type="ARBA" id="ARBA00022692"/>
    </source>
</evidence>
<keyword evidence="3 6" id="KW-0812">Transmembrane</keyword>
<feature type="domain" description="Major facilitator superfamily (MFS) profile" evidence="7">
    <location>
        <begin position="1"/>
        <end position="473"/>
    </location>
</feature>
<evidence type="ECO:0000256" key="1">
    <source>
        <dbReference type="ARBA" id="ARBA00004141"/>
    </source>
</evidence>
<dbReference type="RefSeq" id="XP_007417453.1">
    <property type="nucleotide sequence ID" value="XM_007417391.1"/>
</dbReference>
<reference evidence="9" key="1">
    <citation type="journal article" date="2011" name="Proc. Natl. Acad. Sci. U.S.A.">
        <title>Obligate biotrophy features unraveled by the genomic analysis of rust fungi.</title>
        <authorList>
            <person name="Duplessis S."/>
            <person name="Cuomo C.A."/>
            <person name="Lin Y.-C."/>
            <person name="Aerts A."/>
            <person name="Tisserant E."/>
            <person name="Veneault-Fourrey C."/>
            <person name="Joly D.L."/>
            <person name="Hacquard S."/>
            <person name="Amselem J."/>
            <person name="Cantarel B.L."/>
            <person name="Chiu R."/>
            <person name="Coutinho P.M."/>
            <person name="Feau N."/>
            <person name="Field M."/>
            <person name="Frey P."/>
            <person name="Gelhaye E."/>
            <person name="Goldberg J."/>
            <person name="Grabherr M.G."/>
            <person name="Kodira C.D."/>
            <person name="Kohler A."/>
            <person name="Kuees U."/>
            <person name="Lindquist E.A."/>
            <person name="Lucas S.M."/>
            <person name="Mago R."/>
            <person name="Mauceli E."/>
            <person name="Morin E."/>
            <person name="Murat C."/>
            <person name="Pangilinan J.L."/>
            <person name="Park R."/>
            <person name="Pearson M."/>
            <person name="Quesneville H."/>
            <person name="Rouhier N."/>
            <person name="Sakthikumar S."/>
            <person name="Salamov A.A."/>
            <person name="Schmutz J."/>
            <person name="Selles B."/>
            <person name="Shapiro H."/>
            <person name="Tanguay P."/>
            <person name="Tuskan G.A."/>
            <person name="Henrissat B."/>
            <person name="Van de Peer Y."/>
            <person name="Rouze P."/>
            <person name="Ellis J.G."/>
            <person name="Dodds P.N."/>
            <person name="Schein J.E."/>
            <person name="Zhong S."/>
            <person name="Hamelin R.C."/>
            <person name="Grigoriev I.V."/>
            <person name="Szabo L.J."/>
            <person name="Martin F."/>
        </authorList>
    </citation>
    <scope>NUCLEOTIDE SEQUENCE [LARGE SCALE GENOMIC DNA]</scope>
    <source>
        <strain evidence="9">98AG31 / pathotype 3-4-7</strain>
    </source>
</reference>
<organism evidence="9">
    <name type="scientific">Melampsora larici-populina (strain 98AG31 / pathotype 3-4-7)</name>
    <name type="common">Poplar leaf rust fungus</name>
    <dbReference type="NCBI Taxonomy" id="747676"/>
    <lineage>
        <taxon>Eukaryota</taxon>
        <taxon>Fungi</taxon>
        <taxon>Dikarya</taxon>
        <taxon>Basidiomycota</taxon>
        <taxon>Pucciniomycotina</taxon>
        <taxon>Pucciniomycetes</taxon>
        <taxon>Pucciniales</taxon>
        <taxon>Melampsoraceae</taxon>
        <taxon>Melampsora</taxon>
    </lineage>
</organism>
<protein>
    <recommendedName>
        <fullName evidence="7">Major facilitator superfamily (MFS) profile domain-containing protein</fullName>
    </recommendedName>
</protein>
<feature type="transmembrane region" description="Helical" evidence="6">
    <location>
        <begin position="159"/>
        <end position="181"/>
    </location>
</feature>
<evidence type="ECO:0000256" key="5">
    <source>
        <dbReference type="ARBA" id="ARBA00023136"/>
    </source>
</evidence>
<feature type="transmembrane region" description="Helical" evidence="6">
    <location>
        <begin position="221"/>
        <end position="244"/>
    </location>
</feature>
<dbReference type="SUPFAM" id="SSF103473">
    <property type="entry name" value="MFS general substrate transporter"/>
    <property type="match status" value="1"/>
</dbReference>
<dbReference type="InParanoid" id="F4S7U6"/>
<evidence type="ECO:0000313" key="8">
    <source>
        <dbReference type="EMBL" id="EGF99299.1"/>
    </source>
</evidence>
<dbReference type="InterPro" id="IPR020846">
    <property type="entry name" value="MFS_dom"/>
</dbReference>